<evidence type="ECO:0000259" key="2">
    <source>
        <dbReference type="Pfam" id="PF07940"/>
    </source>
</evidence>
<dbReference type="InterPro" id="IPR008929">
    <property type="entry name" value="Chondroitin_lyas"/>
</dbReference>
<dbReference type="Proteomes" id="UP000602057">
    <property type="component" value="Unassembled WGS sequence"/>
</dbReference>
<dbReference type="GO" id="GO:0016829">
    <property type="term" value="F:lyase activity"/>
    <property type="evidence" value="ECO:0007669"/>
    <property type="project" value="InterPro"/>
</dbReference>
<dbReference type="SUPFAM" id="SSF48230">
    <property type="entry name" value="Chondroitin AC/alginate lyase"/>
    <property type="match status" value="1"/>
</dbReference>
<keyword evidence="6" id="KW-1185">Reference proteome</keyword>
<feature type="domain" description="Endo-acting ulvan lyase C-terminal" evidence="3">
    <location>
        <begin position="738"/>
        <end position="826"/>
    </location>
</feature>
<feature type="domain" description="Endo-acting ulvan lyase 2nd" evidence="4">
    <location>
        <begin position="282"/>
        <end position="425"/>
    </location>
</feature>
<sequence length="852" mass="98620">MTNFRNNIISYSIIFCCSFAFTQEFERPFIWVKKEDKKEILSKIKEQEWATSFYGEFIQRINDDISEYNNNPQKFLNNIPFDWSKQKKGKTPPLKTYQIFNKSNNLERNQLKNYLQIGIDCGVLYFLTERKEYGQCALDILYAYIEGITQLSPSKDKRNGGWVYPSDHLREARVVGAQLPVLYDFVVSYLKKGNKPYDIGAKTNVKFPYEKAQFVFRTYAKLAIEHGHTGSNWSVLESVSLIQNALALENVNDRNYYLSYFLKQGTDQQDALPDVAKKYIKEGDVFPETSQYSNVVSEYLTRMFWVLERYNPDLKLTQEYDKILFALDRWNSISYPNGEIIRFGDGKRHLETPYEVYEIAYSLGEKNSVPSLTQKFGPLISEVLIHEKYNKGNVGKRSVKVEPYFTPTRLLWLQKTESYSLDQAELPRTDVFEHAGIYLQRNLSATKGPEYGLMCFVGGGHMVHGHANGMDMELYGLGEVLGVDNGRGKYREDIHENYSRLYAAHNTVVVNGASQGEGGWANLGINKTELLVMEPKPLEKALSPNYSFTITSFKDDKGEKAEALQTRTLALVRTSDKTGYYVDVFRSKSSLSNQYHDYIYHNIGDKLLFLNKDLKLRNDEERYQANVKGDWQQHRTYRNPGWHFFKDVKSSNVYNNDVRAQFEIENIKEKRGYMNLFIIGNDNREYTKVKAPHTFEGPKPYDTLSTPTLVIRQKGAAWNNPFAVVYEPNFNKNNNEGIQSVTKLQENGVFKGFNIISIINGKKIQQYVLIQEKDQVYSSKELELTFKGTFAIITQNSLNKLQDVYIGDGEKLVYRNIVIEPNNKSKLEVYINFLKNRPEINSRNTNVKIYEN</sequence>
<dbReference type="InterPro" id="IPR058848">
    <property type="entry name" value="Ulvan_lyase_C"/>
</dbReference>
<dbReference type="RefSeq" id="WP_188215233.1">
    <property type="nucleotide sequence ID" value="NZ_BAABGH010000004.1"/>
</dbReference>
<gene>
    <name evidence="5" type="ORF">ICJ84_04975</name>
</gene>
<evidence type="ECO:0000259" key="3">
    <source>
        <dbReference type="Pfam" id="PF26374"/>
    </source>
</evidence>
<reference evidence="5" key="2">
    <citation type="submission" date="2020-09" db="EMBL/GenBank/DDBJ databases">
        <authorList>
            <person name="Wu Z."/>
        </authorList>
    </citation>
    <scope>NUCLEOTIDE SEQUENCE</scope>
    <source>
        <strain evidence="5">SC17</strain>
    </source>
</reference>
<dbReference type="Pfam" id="PF26374">
    <property type="entry name" value="Ulvan_lyaseC"/>
    <property type="match status" value="1"/>
</dbReference>
<name>A0A8J6QE04_9FLAO</name>
<feature type="domain" description="Heparinase II/III-like C-terminal" evidence="2">
    <location>
        <begin position="457"/>
        <end position="516"/>
    </location>
</feature>
<dbReference type="Gene3D" id="1.50.10.100">
    <property type="entry name" value="Chondroitin AC/alginate lyase"/>
    <property type="match status" value="1"/>
</dbReference>
<dbReference type="Gene3D" id="2.70.98.70">
    <property type="match status" value="1"/>
</dbReference>
<organism evidence="5 6">
    <name type="scientific">Aestuariibaculum suncheonense</name>
    <dbReference type="NCBI Taxonomy" id="1028745"/>
    <lineage>
        <taxon>Bacteria</taxon>
        <taxon>Pseudomonadati</taxon>
        <taxon>Bacteroidota</taxon>
        <taxon>Flavobacteriia</taxon>
        <taxon>Flavobacteriales</taxon>
        <taxon>Flavobacteriaceae</taxon>
    </lineage>
</organism>
<comment type="subcellular location">
    <subcellularLocation>
        <location evidence="1">Cell envelope</location>
    </subcellularLocation>
</comment>
<dbReference type="Pfam" id="PF26377">
    <property type="entry name" value="Ulvan_lyase_2nd"/>
    <property type="match status" value="1"/>
</dbReference>
<reference evidence="5" key="1">
    <citation type="journal article" date="2013" name="Int. J. Syst. Evol. Microbiol.">
        <title>Aestuariibaculum suncheonense gen. nov., sp. nov., a marine bacterium of the family Flavobacteriaceae isolated from a tidal flat and emended descriptions of the genera Gaetbulibacter and Tamlana.</title>
        <authorList>
            <person name="Jeong S.H."/>
            <person name="Park M.S."/>
            <person name="Jin H.M."/>
            <person name="Lee K."/>
            <person name="Park W."/>
            <person name="Jeon C.O."/>
        </authorList>
    </citation>
    <scope>NUCLEOTIDE SEQUENCE</scope>
    <source>
        <strain evidence="5">SC17</strain>
    </source>
</reference>
<dbReference type="AlphaFoldDB" id="A0A8J6QE04"/>
<dbReference type="InterPro" id="IPR012480">
    <property type="entry name" value="Hepar_II_III_C"/>
</dbReference>
<comment type="caution">
    <text evidence="5">The sequence shown here is derived from an EMBL/GenBank/DDBJ whole genome shotgun (WGS) entry which is preliminary data.</text>
</comment>
<protein>
    <submittedName>
        <fullName evidence="5">Heparinase II/III family protein</fullName>
    </submittedName>
</protein>
<accession>A0A8J6QE04</accession>
<evidence type="ECO:0000256" key="1">
    <source>
        <dbReference type="ARBA" id="ARBA00004196"/>
    </source>
</evidence>
<proteinExistence type="predicted"/>
<evidence type="ECO:0000313" key="5">
    <source>
        <dbReference type="EMBL" id="MBD0834777.1"/>
    </source>
</evidence>
<dbReference type="EMBL" id="JACVXC010000001">
    <property type="protein sequence ID" value="MBD0834777.1"/>
    <property type="molecule type" value="Genomic_DNA"/>
</dbReference>
<evidence type="ECO:0000259" key="4">
    <source>
        <dbReference type="Pfam" id="PF26377"/>
    </source>
</evidence>
<dbReference type="InterPro" id="IPR058849">
    <property type="entry name" value="Ulvan_lyase_2nd"/>
</dbReference>
<evidence type="ECO:0000313" key="6">
    <source>
        <dbReference type="Proteomes" id="UP000602057"/>
    </source>
</evidence>
<dbReference type="Pfam" id="PF07940">
    <property type="entry name" value="Hepar_II_III_C"/>
    <property type="match status" value="1"/>
</dbReference>
<dbReference type="GO" id="GO:0030313">
    <property type="term" value="C:cell envelope"/>
    <property type="evidence" value="ECO:0007669"/>
    <property type="project" value="UniProtKB-SubCell"/>
</dbReference>